<protein>
    <submittedName>
        <fullName evidence="2">Uncharacterized protein</fullName>
    </submittedName>
</protein>
<organism evidence="2 3">
    <name type="scientific">Nelumbo nucifera</name>
    <name type="common">Sacred lotus</name>
    <dbReference type="NCBI Taxonomy" id="4432"/>
    <lineage>
        <taxon>Eukaryota</taxon>
        <taxon>Viridiplantae</taxon>
        <taxon>Streptophyta</taxon>
        <taxon>Embryophyta</taxon>
        <taxon>Tracheophyta</taxon>
        <taxon>Spermatophyta</taxon>
        <taxon>Magnoliopsida</taxon>
        <taxon>Proteales</taxon>
        <taxon>Nelumbonaceae</taxon>
        <taxon>Nelumbo</taxon>
    </lineage>
</organism>
<evidence type="ECO:0000256" key="1">
    <source>
        <dbReference type="SAM" id="MobiDB-lite"/>
    </source>
</evidence>
<gene>
    <name evidence="2" type="ORF">HUJ06_030644</name>
</gene>
<comment type="caution">
    <text evidence="2">The sequence shown here is derived from an EMBL/GenBank/DDBJ whole genome shotgun (WGS) entry which is preliminary data.</text>
</comment>
<keyword evidence="3" id="KW-1185">Reference proteome</keyword>
<evidence type="ECO:0000313" key="2">
    <source>
        <dbReference type="EMBL" id="DAD29176.1"/>
    </source>
</evidence>
<evidence type="ECO:0000313" key="3">
    <source>
        <dbReference type="Proteomes" id="UP000607653"/>
    </source>
</evidence>
<dbReference type="EMBL" id="DUZY01000002">
    <property type="protein sequence ID" value="DAD29176.1"/>
    <property type="molecule type" value="Genomic_DNA"/>
</dbReference>
<dbReference type="Proteomes" id="UP000607653">
    <property type="component" value="Unassembled WGS sequence"/>
</dbReference>
<accession>A0A822YDP8</accession>
<reference evidence="2 3" key="1">
    <citation type="journal article" date="2020" name="Mol. Biol. Evol.">
        <title>Distinct Expression and Methylation Patterns for Genes with Different Fates following a Single Whole-Genome Duplication in Flowering Plants.</title>
        <authorList>
            <person name="Shi T."/>
            <person name="Rahmani R.S."/>
            <person name="Gugger P.F."/>
            <person name="Wang M."/>
            <person name="Li H."/>
            <person name="Zhang Y."/>
            <person name="Li Z."/>
            <person name="Wang Q."/>
            <person name="Van de Peer Y."/>
            <person name="Marchal K."/>
            <person name="Chen J."/>
        </authorList>
    </citation>
    <scope>NUCLEOTIDE SEQUENCE [LARGE SCALE GENOMIC DNA]</scope>
    <source>
        <tissue evidence="2">Leaf</tissue>
    </source>
</reference>
<sequence length="61" mass="7266">MPKRTRDQNPETRKPHYQSNHETPTVKKPKSQADPPQTTKHTRKPKHETQNQIKERKGRNN</sequence>
<feature type="region of interest" description="Disordered" evidence="1">
    <location>
        <begin position="1"/>
        <end position="61"/>
    </location>
</feature>
<feature type="compositionally biased region" description="Basic and acidic residues" evidence="1">
    <location>
        <begin position="1"/>
        <end position="14"/>
    </location>
</feature>
<name>A0A822YDP8_NELNU</name>
<dbReference type="AlphaFoldDB" id="A0A822YDP8"/>
<proteinExistence type="predicted"/>